<feature type="transmembrane region" description="Helical" evidence="7">
    <location>
        <begin position="50"/>
        <end position="70"/>
    </location>
</feature>
<keyword evidence="6 7" id="KW-0472">Membrane</keyword>
<evidence type="ECO:0000256" key="4">
    <source>
        <dbReference type="ARBA" id="ARBA00022692"/>
    </source>
</evidence>
<name>A0ABQ0A9N0_9GAMM</name>
<evidence type="ECO:0000313" key="8">
    <source>
        <dbReference type="EMBL" id="GAA6168363.1"/>
    </source>
</evidence>
<protein>
    <submittedName>
        <fullName evidence="8">DoxX family protein</fullName>
    </submittedName>
</protein>
<dbReference type="Proteomes" id="UP001465153">
    <property type="component" value="Unassembled WGS sequence"/>
</dbReference>
<organism evidence="8 9">
    <name type="scientific">Sessilibacter corallicola</name>
    <dbReference type="NCBI Taxonomy" id="2904075"/>
    <lineage>
        <taxon>Bacteria</taxon>
        <taxon>Pseudomonadati</taxon>
        <taxon>Pseudomonadota</taxon>
        <taxon>Gammaproteobacteria</taxon>
        <taxon>Cellvibrionales</taxon>
        <taxon>Cellvibrionaceae</taxon>
        <taxon>Sessilibacter</taxon>
    </lineage>
</organism>
<feature type="transmembrane region" description="Helical" evidence="7">
    <location>
        <begin position="77"/>
        <end position="96"/>
    </location>
</feature>
<comment type="similarity">
    <text evidence="2">Belongs to the DoxX family.</text>
</comment>
<dbReference type="Pfam" id="PF07681">
    <property type="entry name" value="DoxX"/>
    <property type="match status" value="1"/>
</dbReference>
<gene>
    <name evidence="8" type="ORF">NBRC116591_21740</name>
</gene>
<evidence type="ECO:0000313" key="9">
    <source>
        <dbReference type="Proteomes" id="UP001465153"/>
    </source>
</evidence>
<dbReference type="RefSeq" id="WP_353303043.1">
    <property type="nucleotide sequence ID" value="NZ_BAABWN010000006.1"/>
</dbReference>
<evidence type="ECO:0000256" key="5">
    <source>
        <dbReference type="ARBA" id="ARBA00022989"/>
    </source>
</evidence>
<keyword evidence="3" id="KW-1003">Cell membrane</keyword>
<dbReference type="EMBL" id="BAABWN010000006">
    <property type="protein sequence ID" value="GAA6168363.1"/>
    <property type="molecule type" value="Genomic_DNA"/>
</dbReference>
<evidence type="ECO:0000256" key="1">
    <source>
        <dbReference type="ARBA" id="ARBA00004651"/>
    </source>
</evidence>
<evidence type="ECO:0000256" key="3">
    <source>
        <dbReference type="ARBA" id="ARBA00022475"/>
    </source>
</evidence>
<comment type="caution">
    <text evidence="8">The sequence shown here is derived from an EMBL/GenBank/DDBJ whole genome shotgun (WGS) entry which is preliminary data.</text>
</comment>
<keyword evidence="9" id="KW-1185">Reference proteome</keyword>
<feature type="transmembrane region" description="Helical" evidence="7">
    <location>
        <begin position="12"/>
        <end position="30"/>
    </location>
</feature>
<dbReference type="InterPro" id="IPR032808">
    <property type="entry name" value="DoxX"/>
</dbReference>
<keyword evidence="5 7" id="KW-1133">Transmembrane helix</keyword>
<keyword evidence="4 7" id="KW-0812">Transmembrane</keyword>
<feature type="transmembrane region" description="Helical" evidence="7">
    <location>
        <begin position="108"/>
        <end position="127"/>
    </location>
</feature>
<dbReference type="PANTHER" id="PTHR33452:SF1">
    <property type="entry name" value="INNER MEMBRANE PROTEIN YPHA-RELATED"/>
    <property type="match status" value="1"/>
</dbReference>
<dbReference type="PANTHER" id="PTHR33452">
    <property type="entry name" value="OXIDOREDUCTASE CATD-RELATED"/>
    <property type="match status" value="1"/>
</dbReference>
<sequence length="147" mass="16413">MIKNTNSYGLLIFRVSLGVVLLAHSFYLKFFIYTLSGTAGYFESIGLPSWMAYVVFITEVAAGVLIILGFQTRMFSALVVPILTGATWAHWSNGWLFTYENGGWEYPLFLAFMAVSLVLTGPGKFALDNRKIEQHTSVHETGMLTNQ</sequence>
<evidence type="ECO:0000256" key="7">
    <source>
        <dbReference type="SAM" id="Phobius"/>
    </source>
</evidence>
<proteinExistence type="inferred from homology"/>
<comment type="subcellular location">
    <subcellularLocation>
        <location evidence="1">Cell membrane</location>
        <topology evidence="1">Multi-pass membrane protein</topology>
    </subcellularLocation>
</comment>
<dbReference type="InterPro" id="IPR051907">
    <property type="entry name" value="DoxX-like_oxidoreductase"/>
</dbReference>
<accession>A0ABQ0A9N0</accession>
<evidence type="ECO:0000256" key="6">
    <source>
        <dbReference type="ARBA" id="ARBA00023136"/>
    </source>
</evidence>
<evidence type="ECO:0000256" key="2">
    <source>
        <dbReference type="ARBA" id="ARBA00006679"/>
    </source>
</evidence>
<reference evidence="8 9" key="1">
    <citation type="submission" date="2024-04" db="EMBL/GenBank/DDBJ databases">
        <title>Draft genome sequence of Sessilibacter corallicola NBRC 116591.</title>
        <authorList>
            <person name="Miyakawa T."/>
            <person name="Kusuya Y."/>
            <person name="Miura T."/>
        </authorList>
    </citation>
    <scope>NUCLEOTIDE SEQUENCE [LARGE SCALE GENOMIC DNA]</scope>
    <source>
        <strain evidence="8 9">KU-00831-HH</strain>
    </source>
</reference>